<dbReference type="EMBL" id="JANBQB010001226">
    <property type="protein sequence ID" value="KAJ1971847.1"/>
    <property type="molecule type" value="Genomic_DNA"/>
</dbReference>
<reference evidence="1" key="1">
    <citation type="submission" date="2022-07" db="EMBL/GenBank/DDBJ databases">
        <title>Phylogenomic reconstructions and comparative analyses of Kickxellomycotina fungi.</title>
        <authorList>
            <person name="Reynolds N.K."/>
            <person name="Stajich J.E."/>
            <person name="Barry K."/>
            <person name="Grigoriev I.V."/>
            <person name="Crous P."/>
            <person name="Smith M.E."/>
        </authorList>
    </citation>
    <scope>NUCLEOTIDE SEQUENCE</scope>
    <source>
        <strain evidence="1">RSA 567</strain>
    </source>
</reference>
<evidence type="ECO:0000313" key="2">
    <source>
        <dbReference type="Proteomes" id="UP001151582"/>
    </source>
</evidence>
<name>A0A9W8B1X4_9FUNG</name>
<feature type="non-terminal residue" evidence="1">
    <location>
        <position position="118"/>
    </location>
</feature>
<dbReference type="Proteomes" id="UP001151582">
    <property type="component" value="Unassembled WGS sequence"/>
</dbReference>
<comment type="caution">
    <text evidence="1">The sequence shown here is derived from an EMBL/GenBank/DDBJ whole genome shotgun (WGS) entry which is preliminary data.</text>
</comment>
<gene>
    <name evidence="1" type="ORF">H4R34_005609</name>
</gene>
<feature type="non-terminal residue" evidence="1">
    <location>
        <position position="1"/>
    </location>
</feature>
<keyword evidence="2" id="KW-1185">Reference proteome</keyword>
<accession>A0A9W8B1X4</accession>
<proteinExistence type="predicted"/>
<evidence type="ECO:0000313" key="1">
    <source>
        <dbReference type="EMBL" id="KAJ1971847.1"/>
    </source>
</evidence>
<dbReference type="AlphaFoldDB" id="A0A9W8B1X4"/>
<protein>
    <submittedName>
        <fullName evidence="1">Uncharacterized protein</fullName>
    </submittedName>
</protein>
<sequence>IRATLHTKSTAQRSMPNEKHLWRQCRSPVSMAHLVRVVLRPLTRRCTSESSDLTLTGFTKRLRQSICTRKPLSLISMTTRPLDGRRQQFVRRRIGWMSKWIWPSRNPPTVATTFWTVT</sequence>
<organism evidence="1 2">
    <name type="scientific">Dimargaris verticillata</name>
    <dbReference type="NCBI Taxonomy" id="2761393"/>
    <lineage>
        <taxon>Eukaryota</taxon>
        <taxon>Fungi</taxon>
        <taxon>Fungi incertae sedis</taxon>
        <taxon>Zoopagomycota</taxon>
        <taxon>Kickxellomycotina</taxon>
        <taxon>Dimargaritomycetes</taxon>
        <taxon>Dimargaritales</taxon>
        <taxon>Dimargaritaceae</taxon>
        <taxon>Dimargaris</taxon>
    </lineage>
</organism>